<feature type="region of interest" description="Disordered" evidence="1">
    <location>
        <begin position="78"/>
        <end position="164"/>
    </location>
</feature>
<evidence type="ECO:0000313" key="2">
    <source>
        <dbReference type="EMBL" id="CAH7671743.1"/>
    </source>
</evidence>
<accession>A0AAV0AUJ9</accession>
<protein>
    <submittedName>
        <fullName evidence="2">Uncharacterized protein</fullName>
    </submittedName>
</protein>
<dbReference type="AlphaFoldDB" id="A0AAV0AUJ9"/>
<dbReference type="EMBL" id="CALTRL010001251">
    <property type="protein sequence ID" value="CAH7671743.1"/>
    <property type="molecule type" value="Genomic_DNA"/>
</dbReference>
<evidence type="ECO:0000256" key="1">
    <source>
        <dbReference type="SAM" id="MobiDB-lite"/>
    </source>
</evidence>
<keyword evidence="3" id="KW-1185">Reference proteome</keyword>
<reference evidence="2" key="1">
    <citation type="submission" date="2022-06" db="EMBL/GenBank/DDBJ databases">
        <authorList>
            <consortium name="SYNGENTA / RWTH Aachen University"/>
        </authorList>
    </citation>
    <scope>NUCLEOTIDE SEQUENCE</scope>
</reference>
<feature type="compositionally biased region" description="Polar residues" evidence="1">
    <location>
        <begin position="144"/>
        <end position="164"/>
    </location>
</feature>
<organism evidence="2 3">
    <name type="scientific">Phakopsora pachyrhizi</name>
    <name type="common">Asian soybean rust disease fungus</name>
    <dbReference type="NCBI Taxonomy" id="170000"/>
    <lineage>
        <taxon>Eukaryota</taxon>
        <taxon>Fungi</taxon>
        <taxon>Dikarya</taxon>
        <taxon>Basidiomycota</taxon>
        <taxon>Pucciniomycotina</taxon>
        <taxon>Pucciniomycetes</taxon>
        <taxon>Pucciniales</taxon>
        <taxon>Phakopsoraceae</taxon>
        <taxon>Phakopsora</taxon>
    </lineage>
</organism>
<gene>
    <name evidence="2" type="ORF">PPACK8108_LOCUS6558</name>
</gene>
<comment type="caution">
    <text evidence="2">The sequence shown here is derived from an EMBL/GenBank/DDBJ whole genome shotgun (WGS) entry which is preliminary data.</text>
</comment>
<feature type="compositionally biased region" description="Polar residues" evidence="1">
    <location>
        <begin position="78"/>
        <end position="89"/>
    </location>
</feature>
<dbReference type="PANTHER" id="PTHR38700">
    <property type="entry name" value="YALI0E22418P"/>
    <property type="match status" value="1"/>
</dbReference>
<proteinExistence type="predicted"/>
<evidence type="ECO:0000313" key="3">
    <source>
        <dbReference type="Proteomes" id="UP001153365"/>
    </source>
</evidence>
<dbReference type="PANTHER" id="PTHR38700:SF1">
    <property type="entry name" value="PH DOMAIN-CONTAINING PROTEIN"/>
    <property type="match status" value="1"/>
</dbReference>
<name>A0AAV0AUJ9_PHAPC</name>
<feature type="compositionally biased region" description="Basic and acidic residues" evidence="1">
    <location>
        <begin position="128"/>
        <end position="138"/>
    </location>
</feature>
<sequence>MFLCNLAKFDVYQVPKWAHDALKPPREHAFGLKSLDKLSFFETKSDFVHKFCCKDKLLQLEWIRRLYDARTFYLMSQGSSQEDQGSTAMNRLRSTDAPSSRPIGDRGKPGVARSGTLAGQSSLHSRKDKNDHETEQIKLRKAKASNQSQGVSSLSRKPTLINPESLSKFRQGTLLGDLGGHVAAPSNGPTSGGRPVLPPHVMPLSQDKSWSSEEKGAPGLASVTLKARTWEKMGPQERKEYLMEVQNRAKAEGRTLLKFESEGKSDHFSESHGLLRSKTIAVDRKKKAR</sequence>
<dbReference type="Gene3D" id="2.30.29.30">
    <property type="entry name" value="Pleckstrin-homology domain (PH domain)/Phosphotyrosine-binding domain (PTB)"/>
    <property type="match status" value="1"/>
</dbReference>
<dbReference type="Proteomes" id="UP001153365">
    <property type="component" value="Unassembled WGS sequence"/>
</dbReference>
<dbReference type="InterPro" id="IPR011993">
    <property type="entry name" value="PH-like_dom_sf"/>
</dbReference>